<protein>
    <submittedName>
        <fullName evidence="2">Glycerophosphodiester phosphodiesterase</fullName>
    </submittedName>
</protein>
<dbReference type="SUPFAM" id="SSF51695">
    <property type="entry name" value="PLC-like phosphodiesterases"/>
    <property type="match status" value="1"/>
</dbReference>
<feature type="domain" description="GP-PDE" evidence="1">
    <location>
        <begin position="13"/>
        <end position="258"/>
    </location>
</feature>
<dbReference type="PROSITE" id="PS50007">
    <property type="entry name" value="PIPLC_X_DOMAIN"/>
    <property type="match status" value="1"/>
</dbReference>
<evidence type="ECO:0000259" key="1">
    <source>
        <dbReference type="PROSITE" id="PS51704"/>
    </source>
</evidence>
<dbReference type="Proteomes" id="UP001145481">
    <property type="component" value="Unassembled WGS sequence"/>
</dbReference>
<dbReference type="GO" id="GO:0008081">
    <property type="term" value="F:phosphoric diester hydrolase activity"/>
    <property type="evidence" value="ECO:0007669"/>
    <property type="project" value="InterPro"/>
</dbReference>
<dbReference type="Pfam" id="PF03009">
    <property type="entry name" value="GDPD"/>
    <property type="match status" value="1"/>
</dbReference>
<dbReference type="PANTHER" id="PTHR46211:SF1">
    <property type="entry name" value="GLYCEROPHOSPHODIESTER PHOSPHODIESTERASE, CYTOPLASMIC"/>
    <property type="match status" value="1"/>
</dbReference>
<dbReference type="InterPro" id="IPR017946">
    <property type="entry name" value="PLC-like_Pdiesterase_TIM-brl"/>
</dbReference>
<organism evidence="2 3">
    <name type="scientific">Pasteurella multocida</name>
    <dbReference type="NCBI Taxonomy" id="747"/>
    <lineage>
        <taxon>Bacteria</taxon>
        <taxon>Pseudomonadati</taxon>
        <taxon>Pseudomonadota</taxon>
        <taxon>Gammaproteobacteria</taxon>
        <taxon>Pasteurellales</taxon>
        <taxon>Pasteurellaceae</taxon>
        <taxon>Pasteurella</taxon>
    </lineage>
</organism>
<evidence type="ECO:0000313" key="2">
    <source>
        <dbReference type="EMBL" id="MDA5623759.1"/>
    </source>
</evidence>
<dbReference type="InterPro" id="IPR030395">
    <property type="entry name" value="GP_PDE_dom"/>
</dbReference>
<sequence>MAFNFNVSEQNRILANSHRGYSTKYPENTMPAFIGALEAGTRSIELDVAMSKDEQIVVIHDFSIERVSNGVGYVEQMTLAELQQYDYGVSFAPEFADTPIPLLKEVLLWAVENDVGLVVEAKQRRNHQRFAEVLVNLLQETNAVDNVLLLGFDHVLINRVKTLLPEVKLQVVTLARYHDQLAAVLASNASSVCVEYHYVGKEDLIAYKKAGLSVRLYLHESKGEPILKTYNKKYGYDVENEIIGWLSEGLIDMLSHDDIPYLKYLIDKSGKKVY</sequence>
<dbReference type="AlphaFoldDB" id="A0A9X3UR68"/>
<proteinExistence type="predicted"/>
<dbReference type="EMBL" id="JANJHC010000023">
    <property type="protein sequence ID" value="MDA5623759.1"/>
    <property type="molecule type" value="Genomic_DNA"/>
</dbReference>
<dbReference type="Gene3D" id="3.20.20.190">
    <property type="entry name" value="Phosphatidylinositol (PI) phosphodiesterase"/>
    <property type="match status" value="1"/>
</dbReference>
<dbReference type="PROSITE" id="PS51704">
    <property type="entry name" value="GP_PDE"/>
    <property type="match status" value="1"/>
</dbReference>
<reference evidence="2" key="1">
    <citation type="submission" date="2022-07" db="EMBL/GenBank/DDBJ databases">
        <title>Genome-based characterization of novel serogroup A variants of Pasteurella multocida.</title>
        <authorList>
            <person name="Prajapati A."/>
            <person name="Yogisharadhya R."/>
            <person name="Mohanty N."/>
            <person name="Chanda M."/>
            <person name="Mendem S.K."/>
            <person name="Siddaramappa S."/>
            <person name="Shivachandra S.B."/>
        </authorList>
    </citation>
    <scope>NUCLEOTIDE SEQUENCE</scope>
    <source>
        <strain evidence="2">NIVEDIPm19</strain>
    </source>
</reference>
<evidence type="ECO:0000313" key="3">
    <source>
        <dbReference type="Proteomes" id="UP001145481"/>
    </source>
</evidence>
<name>A0A9X3UR68_PASMD</name>
<accession>A0A9X3UR68</accession>
<dbReference type="PANTHER" id="PTHR46211">
    <property type="entry name" value="GLYCEROPHOSPHORYL DIESTER PHOSPHODIESTERASE"/>
    <property type="match status" value="1"/>
</dbReference>
<gene>
    <name evidence="2" type="ORF">NM948_09440</name>
</gene>
<comment type="caution">
    <text evidence="2">The sequence shown here is derived from an EMBL/GenBank/DDBJ whole genome shotgun (WGS) entry which is preliminary data.</text>
</comment>
<dbReference type="GO" id="GO:0006629">
    <property type="term" value="P:lipid metabolic process"/>
    <property type="evidence" value="ECO:0007669"/>
    <property type="project" value="InterPro"/>
</dbReference>
<dbReference type="RefSeq" id="WP_005719631.1">
    <property type="nucleotide sequence ID" value="NZ_CP023516.1"/>
</dbReference>